<dbReference type="InterPro" id="IPR052523">
    <property type="entry name" value="Trichothecene_AcTrans"/>
</dbReference>
<keyword evidence="3" id="KW-1185">Reference proteome</keyword>
<dbReference type="GO" id="GO:0016747">
    <property type="term" value="F:acyltransferase activity, transferring groups other than amino-acyl groups"/>
    <property type="evidence" value="ECO:0007669"/>
    <property type="project" value="InterPro"/>
</dbReference>
<protein>
    <recommendedName>
        <fullName evidence="1">N-acetyltransferase domain-containing protein</fullName>
    </recommendedName>
</protein>
<gene>
    <name evidence="2" type="ORF">B5807_09256</name>
</gene>
<name>A0A1Y2LN08_EPING</name>
<organism evidence="2 3">
    <name type="scientific">Epicoccum nigrum</name>
    <name type="common">Soil fungus</name>
    <name type="synonym">Epicoccum purpurascens</name>
    <dbReference type="NCBI Taxonomy" id="105696"/>
    <lineage>
        <taxon>Eukaryota</taxon>
        <taxon>Fungi</taxon>
        <taxon>Dikarya</taxon>
        <taxon>Ascomycota</taxon>
        <taxon>Pezizomycotina</taxon>
        <taxon>Dothideomycetes</taxon>
        <taxon>Pleosporomycetidae</taxon>
        <taxon>Pleosporales</taxon>
        <taxon>Pleosporineae</taxon>
        <taxon>Didymellaceae</taxon>
        <taxon>Epicoccum</taxon>
    </lineage>
</organism>
<evidence type="ECO:0000313" key="3">
    <source>
        <dbReference type="Proteomes" id="UP000193240"/>
    </source>
</evidence>
<dbReference type="InParanoid" id="A0A1Y2LN08"/>
<evidence type="ECO:0000313" key="2">
    <source>
        <dbReference type="EMBL" id="OSS44922.1"/>
    </source>
</evidence>
<dbReference type="PANTHER" id="PTHR42791">
    <property type="entry name" value="GNAT FAMILY ACETYLTRANSFERASE"/>
    <property type="match status" value="1"/>
</dbReference>
<reference evidence="2 3" key="1">
    <citation type="journal article" date="2017" name="Genome Announc.">
        <title>Genome sequence of the saprophytic ascomycete Epicoccum nigrum ICMP 19927 strain isolated from New Zealand.</title>
        <authorList>
            <person name="Fokin M."/>
            <person name="Fleetwood D."/>
            <person name="Weir B.S."/>
            <person name="Villas-Boas S.G."/>
        </authorList>
    </citation>
    <scope>NUCLEOTIDE SEQUENCE [LARGE SCALE GENOMIC DNA]</scope>
    <source>
        <strain evidence="2 3">ICMP 19927</strain>
    </source>
</reference>
<dbReference type="Pfam" id="PF13673">
    <property type="entry name" value="Acetyltransf_10"/>
    <property type="match status" value="1"/>
</dbReference>
<dbReference type="SUPFAM" id="SSF55729">
    <property type="entry name" value="Acyl-CoA N-acyltransferases (Nat)"/>
    <property type="match status" value="1"/>
</dbReference>
<dbReference type="PANTHER" id="PTHR42791:SF16">
    <property type="entry name" value="N-ACETYLTRANSFERASE DOMAIN-CONTAINING PROTEIN"/>
    <property type="match status" value="1"/>
</dbReference>
<dbReference type="AlphaFoldDB" id="A0A1Y2LN08"/>
<dbReference type="Proteomes" id="UP000193240">
    <property type="component" value="Unassembled WGS sequence"/>
</dbReference>
<dbReference type="EMBL" id="KZ107855">
    <property type="protein sequence ID" value="OSS44922.1"/>
    <property type="molecule type" value="Genomic_DNA"/>
</dbReference>
<evidence type="ECO:0000259" key="1">
    <source>
        <dbReference type="Pfam" id="PF13673"/>
    </source>
</evidence>
<dbReference type="InterPro" id="IPR016181">
    <property type="entry name" value="Acyl_CoA_acyltransferase"/>
</dbReference>
<dbReference type="CDD" id="cd04301">
    <property type="entry name" value="NAT_SF"/>
    <property type="match status" value="1"/>
</dbReference>
<dbReference type="InterPro" id="IPR000182">
    <property type="entry name" value="GNAT_dom"/>
</dbReference>
<feature type="domain" description="N-acetyltransferase" evidence="1">
    <location>
        <begin position="142"/>
        <end position="213"/>
    </location>
</feature>
<dbReference type="OMA" id="GRANEGW"/>
<sequence>MYLRYARPEDEPLMVSMCTRAFFNDDLFGRVIHPFRQNYPDDVKVYWHETLRREWTRPRTHVLVAVEGPKFIQGIETIVGLAIWERQGDSNDAHTNMEDSSYSGPWPALETTQNRALDATKRTILQDSEAFSKQYWSGTRATNWYLNLCCVDPDFQQRGCGRLLVSWGLNRASQEAVHASVIASDGSTDFYLKSGFDEVVGNASRVGGEANPMMRANVQGGDILFKLLEGDTESRSSSNLTQSAQYENRKP</sequence>
<accession>A0A1Y2LN08</accession>
<dbReference type="Gene3D" id="3.40.630.30">
    <property type="match status" value="1"/>
</dbReference>
<proteinExistence type="predicted"/>
<dbReference type="STRING" id="105696.A0A1Y2LN08"/>